<dbReference type="EMBL" id="GDHC01019953">
    <property type="protein sequence ID" value="JAP98675.1"/>
    <property type="molecule type" value="Transcribed_RNA"/>
</dbReference>
<dbReference type="EMBL" id="GBHO01019448">
    <property type="protein sequence ID" value="JAG24156.1"/>
    <property type="molecule type" value="Transcribed_RNA"/>
</dbReference>
<dbReference type="Pfam" id="PF10508">
    <property type="entry name" value="Proteasom_PSMB"/>
    <property type="match status" value="1"/>
</dbReference>
<dbReference type="EMBL" id="GDHC01021268">
    <property type="protein sequence ID" value="JAP97360.1"/>
    <property type="molecule type" value="Transcribed_RNA"/>
</dbReference>
<dbReference type="PANTHER" id="PTHR13554">
    <property type="entry name" value="26S PROTEASOME NON-ATPASE REGULATORY SUBUNIT 5-RELATED"/>
    <property type="match status" value="1"/>
</dbReference>
<dbReference type="GO" id="GO:0043248">
    <property type="term" value="P:proteasome assembly"/>
    <property type="evidence" value="ECO:0007669"/>
    <property type="project" value="InterPro"/>
</dbReference>
<evidence type="ECO:0000313" key="6">
    <source>
        <dbReference type="EMBL" id="JAP97360.1"/>
    </source>
</evidence>
<dbReference type="InterPro" id="IPR011989">
    <property type="entry name" value="ARM-like"/>
</dbReference>
<dbReference type="InterPro" id="IPR019538">
    <property type="entry name" value="PSMD5"/>
</dbReference>
<dbReference type="AlphaFoldDB" id="A0A0A9Y3S5"/>
<comment type="similarity">
    <text evidence="1">Belongs to the proteasome subunit S5B/HSM3 family.</text>
</comment>
<evidence type="ECO:0000313" key="5">
    <source>
        <dbReference type="EMBL" id="JAG59221.1"/>
    </source>
</evidence>
<evidence type="ECO:0000256" key="1">
    <source>
        <dbReference type="ARBA" id="ARBA00006823"/>
    </source>
</evidence>
<dbReference type="PANTHER" id="PTHR13554:SF10">
    <property type="entry name" value="26S PROTEASOME NON-ATPASE REGULATORY SUBUNIT 5"/>
    <property type="match status" value="1"/>
</dbReference>
<sequence>MTADTQSVVSSLISNIKNDVAVETNLSELKLVVSALNSSELKNQSSNIPLSVIFDCLNSQNESQIKNGCDVLNLILPTYSSSAVLLKNDVAQPLARCLNHPHPEVKKMALRELKRHINGDEMTFFLGNNNRKKTMLSIIDCLCDEETSVGLEATSLLSSLGQSKTGPRVLCQPDIAEVAIEKTKFSDTNRIRLYQALVEISLTSGDYLRQIESQGYFRDLVSCIKTDDVLANLTILEVITPLALRWHGFEFLSRHGIVKFLVDVLATADTHPLKSLFYPGVVRFFGNLGQKYSQQLASDYPTVISKIFEMTESIEESIFITSLETIGMIAYSRSGKNLLMTEPSMSACMKRVYAAITQVPSDWRVRGLNALSSIIHVEPSDTKSDFAAVAQAWFEEMGPQGFETVSDMARQPFPDIKCGALEVLIQLATMKWGQTKIASNQALVDYLLGTSEEPNSDARASKLRLLKVLAESETSPSVFGEDVLNKIKSGADEVKSNGDAVVLVDMMSV</sequence>
<evidence type="ECO:0000313" key="7">
    <source>
        <dbReference type="EMBL" id="JAP98675.1"/>
    </source>
</evidence>
<dbReference type="EMBL" id="GDHC01011815">
    <property type="protein sequence ID" value="JAQ06814.1"/>
    <property type="molecule type" value="Transcribed_RNA"/>
</dbReference>
<dbReference type="EMBL" id="GBRD01006600">
    <property type="protein sequence ID" value="JAG59221.1"/>
    <property type="molecule type" value="Transcribed_RNA"/>
</dbReference>
<evidence type="ECO:0000313" key="8">
    <source>
        <dbReference type="EMBL" id="JAQ06814.1"/>
    </source>
</evidence>
<dbReference type="EMBL" id="GBHO01019449">
    <property type="protein sequence ID" value="JAG24155.1"/>
    <property type="molecule type" value="Transcribed_RNA"/>
</dbReference>
<evidence type="ECO:0000256" key="2">
    <source>
        <dbReference type="ARBA" id="ARBA00014933"/>
    </source>
</evidence>
<proteinExistence type="inferred from homology"/>
<dbReference type="GO" id="GO:0000502">
    <property type="term" value="C:proteasome complex"/>
    <property type="evidence" value="ECO:0007669"/>
    <property type="project" value="UniProtKB-KW"/>
</dbReference>
<organism evidence="3">
    <name type="scientific">Lygus hesperus</name>
    <name type="common">Western plant bug</name>
    <dbReference type="NCBI Taxonomy" id="30085"/>
    <lineage>
        <taxon>Eukaryota</taxon>
        <taxon>Metazoa</taxon>
        <taxon>Ecdysozoa</taxon>
        <taxon>Arthropoda</taxon>
        <taxon>Hexapoda</taxon>
        <taxon>Insecta</taxon>
        <taxon>Pterygota</taxon>
        <taxon>Neoptera</taxon>
        <taxon>Paraneoptera</taxon>
        <taxon>Hemiptera</taxon>
        <taxon>Heteroptera</taxon>
        <taxon>Panheteroptera</taxon>
        <taxon>Cimicomorpha</taxon>
        <taxon>Miridae</taxon>
        <taxon>Mirini</taxon>
        <taxon>Lygus</taxon>
    </lineage>
</organism>
<evidence type="ECO:0000313" key="3">
    <source>
        <dbReference type="EMBL" id="JAG24155.1"/>
    </source>
</evidence>
<gene>
    <name evidence="3" type="primary">Psmd5_0</name>
    <name evidence="4" type="synonym">Psmd5_1</name>
    <name evidence="8" type="synonym">Psmd5_2</name>
    <name evidence="7" type="synonym">Psmd5_3</name>
    <name evidence="3" type="ORF">CM83_35751</name>
    <name evidence="4" type="ORF">CM83_35752</name>
    <name evidence="6" type="ORF">g.79060</name>
    <name evidence="7" type="ORF">g.79061</name>
    <name evidence="8" type="ORF">g.79062</name>
</gene>
<dbReference type="Gene3D" id="1.25.10.10">
    <property type="entry name" value="Leucine-rich Repeat Variant"/>
    <property type="match status" value="2"/>
</dbReference>
<protein>
    <recommendedName>
        <fullName evidence="2">26S proteasome non-ATPase regulatory subunit 5</fullName>
    </recommendedName>
</protein>
<reference evidence="3" key="2">
    <citation type="submission" date="2014-07" db="EMBL/GenBank/DDBJ databases">
        <authorList>
            <person name="Hull J."/>
        </authorList>
    </citation>
    <scope>NUCLEOTIDE SEQUENCE</scope>
</reference>
<evidence type="ECO:0000313" key="4">
    <source>
        <dbReference type="EMBL" id="JAG24156.1"/>
    </source>
</evidence>
<keyword evidence="3" id="KW-0647">Proteasome</keyword>
<dbReference type="SUPFAM" id="SSF48371">
    <property type="entry name" value="ARM repeat"/>
    <property type="match status" value="1"/>
</dbReference>
<accession>A0A0A9Y3S5</accession>
<reference evidence="6" key="4">
    <citation type="journal article" date="2016" name="Gigascience">
        <title>De novo construction of an expanded transcriptome assembly for the western tarnished plant bug, Lygus hesperus.</title>
        <authorList>
            <person name="Tassone E.E."/>
            <person name="Geib S.M."/>
            <person name="Hall B."/>
            <person name="Fabrick J.A."/>
            <person name="Brent C.S."/>
            <person name="Hull J.J."/>
        </authorList>
    </citation>
    <scope>NUCLEOTIDE SEQUENCE</scope>
</reference>
<dbReference type="InterPro" id="IPR016024">
    <property type="entry name" value="ARM-type_fold"/>
</dbReference>
<name>A0A0A9Y3S5_LYGHE</name>
<dbReference type="GO" id="GO:0005829">
    <property type="term" value="C:cytosol"/>
    <property type="evidence" value="ECO:0007669"/>
    <property type="project" value="TreeGrafter"/>
</dbReference>
<reference evidence="5" key="3">
    <citation type="submission" date="2014-09" db="EMBL/GenBank/DDBJ databases">
        <authorList>
            <person name="Magalhaes I.L.F."/>
            <person name="Oliveira U."/>
            <person name="Santos F.R."/>
            <person name="Vidigal T.H.D.A."/>
            <person name="Brescovit A.D."/>
            <person name="Santos A.J."/>
        </authorList>
    </citation>
    <scope>NUCLEOTIDE SEQUENCE</scope>
</reference>
<reference evidence="3" key="1">
    <citation type="journal article" date="2014" name="PLoS ONE">
        <title>Transcriptome-Based Identification of ABC Transporters in the Western Tarnished Plant Bug Lygus hesperus.</title>
        <authorList>
            <person name="Hull J.J."/>
            <person name="Chaney K."/>
            <person name="Geib S.M."/>
            <person name="Fabrick J.A."/>
            <person name="Brent C.S."/>
            <person name="Walsh D."/>
            <person name="Lavine L.C."/>
        </authorList>
    </citation>
    <scope>NUCLEOTIDE SEQUENCE</scope>
</reference>